<evidence type="ECO:0000256" key="1">
    <source>
        <dbReference type="SAM" id="MobiDB-lite"/>
    </source>
</evidence>
<evidence type="ECO:0000313" key="3">
    <source>
        <dbReference type="EMBL" id="CAK0894375.1"/>
    </source>
</evidence>
<keyword evidence="4" id="KW-1185">Reference proteome</keyword>
<protein>
    <recommendedName>
        <fullName evidence="5">H(+)-exporting diphosphatase</fullName>
    </recommendedName>
</protein>
<accession>A0ABN9X6H4</accession>
<keyword evidence="2" id="KW-1133">Transmembrane helix</keyword>
<gene>
    <name evidence="3" type="ORF">PCOR1329_LOCUS73441</name>
</gene>
<feature type="transmembrane region" description="Helical" evidence="2">
    <location>
        <begin position="168"/>
        <end position="192"/>
    </location>
</feature>
<name>A0ABN9X6H4_9DINO</name>
<organism evidence="3 4">
    <name type="scientific">Prorocentrum cordatum</name>
    <dbReference type="NCBI Taxonomy" id="2364126"/>
    <lineage>
        <taxon>Eukaryota</taxon>
        <taxon>Sar</taxon>
        <taxon>Alveolata</taxon>
        <taxon>Dinophyceae</taxon>
        <taxon>Prorocentrales</taxon>
        <taxon>Prorocentraceae</taxon>
        <taxon>Prorocentrum</taxon>
    </lineage>
</organism>
<keyword evidence="2" id="KW-0472">Membrane</keyword>
<reference evidence="3" key="1">
    <citation type="submission" date="2023-10" db="EMBL/GenBank/DDBJ databases">
        <authorList>
            <person name="Chen Y."/>
            <person name="Shah S."/>
            <person name="Dougan E. K."/>
            <person name="Thang M."/>
            <person name="Chan C."/>
        </authorList>
    </citation>
    <scope>NUCLEOTIDE SEQUENCE [LARGE SCALE GENOMIC DNA]</scope>
</reference>
<evidence type="ECO:0000256" key="2">
    <source>
        <dbReference type="SAM" id="Phobius"/>
    </source>
</evidence>
<proteinExistence type="predicted"/>
<evidence type="ECO:0008006" key="5">
    <source>
        <dbReference type="Google" id="ProtNLM"/>
    </source>
</evidence>
<feature type="transmembrane region" description="Helical" evidence="2">
    <location>
        <begin position="222"/>
        <end position="240"/>
    </location>
</feature>
<feature type="region of interest" description="Disordered" evidence="1">
    <location>
        <begin position="37"/>
        <end position="56"/>
    </location>
</feature>
<keyword evidence="2" id="KW-0812">Transmembrane</keyword>
<dbReference type="Proteomes" id="UP001189429">
    <property type="component" value="Unassembled WGS sequence"/>
</dbReference>
<dbReference type="EMBL" id="CAUYUJ010019888">
    <property type="protein sequence ID" value="CAK0894375.1"/>
    <property type="molecule type" value="Genomic_DNA"/>
</dbReference>
<comment type="caution">
    <text evidence="3">The sequence shown here is derived from an EMBL/GenBank/DDBJ whole genome shotgun (WGS) entry which is preliminary data.</text>
</comment>
<evidence type="ECO:0000313" key="4">
    <source>
        <dbReference type="Proteomes" id="UP001189429"/>
    </source>
</evidence>
<sequence>MDADHPSHPDVTGSWRRRARWAPARWTLAISGRSRWTLAQDSPSGSSGPEPPQGVPQCWRVACGSKGRWRQPHRPQAPHGCETRTVVAAATSAAMQLEALPGGASVRTGAAGAPWAVSSFLSGFACLARCIRTTLTGAGTQLKEVVQGLTALIGEPPRRPFEESAAGMLVWAYDAALVCLIVATCLFALGFATMPPQQCGMGRASGVLGSGDVREFGRLKDTWMLMTVALIVLLGALLGMKSPLVSALICGL</sequence>